<comment type="function">
    <text evidence="1">Required for the transposition of the insertion element.</text>
</comment>
<dbReference type="Proteomes" id="UP001500928">
    <property type="component" value="Unassembled WGS sequence"/>
</dbReference>
<dbReference type="InterPro" id="IPR025246">
    <property type="entry name" value="IS30-like_HTH"/>
</dbReference>
<comment type="similarity">
    <text evidence="2">Belongs to the transposase IS30 family.</text>
</comment>
<dbReference type="InterPro" id="IPR051917">
    <property type="entry name" value="Transposase-Integrase"/>
</dbReference>
<dbReference type="Gene3D" id="3.30.420.10">
    <property type="entry name" value="Ribonuclease H-like superfamily/Ribonuclease H"/>
    <property type="match status" value="1"/>
</dbReference>
<dbReference type="InterPro" id="IPR012337">
    <property type="entry name" value="RNaseH-like_sf"/>
</dbReference>
<dbReference type="NCBIfam" id="NF033563">
    <property type="entry name" value="transpos_IS30"/>
    <property type="match status" value="1"/>
</dbReference>
<feature type="region of interest" description="Disordered" evidence="6">
    <location>
        <begin position="27"/>
        <end position="70"/>
    </location>
</feature>
<dbReference type="InterPro" id="IPR036397">
    <property type="entry name" value="RNaseH_sf"/>
</dbReference>
<evidence type="ECO:0000256" key="3">
    <source>
        <dbReference type="ARBA" id="ARBA00022578"/>
    </source>
</evidence>
<dbReference type="InterPro" id="IPR001598">
    <property type="entry name" value="Transposase_IS30_CS"/>
</dbReference>
<evidence type="ECO:0000256" key="2">
    <source>
        <dbReference type="ARBA" id="ARBA00006363"/>
    </source>
</evidence>
<keyword evidence="3" id="KW-0815">Transposition</keyword>
<keyword evidence="5" id="KW-0233">DNA recombination</keyword>
<dbReference type="EMBL" id="BAABHO010000114">
    <property type="protein sequence ID" value="GAA4815134.1"/>
    <property type="molecule type" value="Genomic_DNA"/>
</dbReference>
<comment type="caution">
    <text evidence="8">The sequence shown here is derived from an EMBL/GenBank/DDBJ whole genome shotgun (WGS) entry which is preliminary data.</text>
</comment>
<sequence length="330" mass="37211">MFIADALILRWSIREIARQLGRSAGTVSREVRRNQWTRDGDPDSPGGRYGPHAAEQKAAQRRRRPKARKLDTDRVLRALVATWLLRKKWSPRQIAHRLRRVFPDQPERHLAHETIYQAIYVQGRGALRRELAAALRQGRAQRRPHRDPNTRQSRFSEPMVMISERPAEADDRAVPGHWEGDLILGAGNTSAIATLVERHTRYLLLAALPEGRHDAATVRDALIAAMAGLPASLTRSLTWDQGTEMARHHEFSLATGIPVYFCDPASPWMRGSNENTNGLLRQYFPKGSNLAVHSQAHLDAVADELNGRPRETLDWDDPAQRLASLLADSN</sequence>
<dbReference type="PROSITE" id="PS50994">
    <property type="entry name" value="INTEGRASE"/>
    <property type="match status" value="1"/>
</dbReference>
<evidence type="ECO:0000256" key="5">
    <source>
        <dbReference type="ARBA" id="ARBA00023172"/>
    </source>
</evidence>
<dbReference type="Pfam" id="PF00665">
    <property type="entry name" value="rve"/>
    <property type="match status" value="1"/>
</dbReference>
<dbReference type="PANTHER" id="PTHR10948:SF23">
    <property type="entry name" value="TRANSPOSASE INSI FOR INSERTION SEQUENCE ELEMENT IS30A-RELATED"/>
    <property type="match status" value="1"/>
</dbReference>
<dbReference type="PANTHER" id="PTHR10948">
    <property type="entry name" value="TRANSPOSASE"/>
    <property type="match status" value="1"/>
</dbReference>
<feature type="compositionally biased region" description="Basic and acidic residues" evidence="6">
    <location>
        <begin position="29"/>
        <end position="41"/>
    </location>
</feature>
<evidence type="ECO:0000313" key="8">
    <source>
        <dbReference type="EMBL" id="GAA4815134.1"/>
    </source>
</evidence>
<dbReference type="Pfam" id="PF13936">
    <property type="entry name" value="HTH_38"/>
    <property type="match status" value="1"/>
</dbReference>
<keyword evidence="9" id="KW-1185">Reference proteome</keyword>
<dbReference type="SUPFAM" id="SSF53098">
    <property type="entry name" value="Ribonuclease H-like"/>
    <property type="match status" value="1"/>
</dbReference>
<evidence type="ECO:0000313" key="9">
    <source>
        <dbReference type="Proteomes" id="UP001500928"/>
    </source>
</evidence>
<protein>
    <recommendedName>
        <fullName evidence="7">Integrase catalytic domain-containing protein</fullName>
    </recommendedName>
</protein>
<organism evidence="8 9">
    <name type="scientific">Actinomycetospora chlora</name>
    <dbReference type="NCBI Taxonomy" id="663608"/>
    <lineage>
        <taxon>Bacteria</taxon>
        <taxon>Bacillati</taxon>
        <taxon>Actinomycetota</taxon>
        <taxon>Actinomycetes</taxon>
        <taxon>Pseudonocardiales</taxon>
        <taxon>Pseudonocardiaceae</taxon>
        <taxon>Actinomycetospora</taxon>
    </lineage>
</organism>
<feature type="domain" description="Integrase catalytic" evidence="7">
    <location>
        <begin position="162"/>
        <end position="326"/>
    </location>
</feature>
<evidence type="ECO:0000259" key="7">
    <source>
        <dbReference type="PROSITE" id="PS50994"/>
    </source>
</evidence>
<dbReference type="InterPro" id="IPR053392">
    <property type="entry name" value="Transposase_IS30-like"/>
</dbReference>
<reference evidence="9" key="1">
    <citation type="journal article" date="2019" name="Int. J. Syst. Evol. Microbiol.">
        <title>The Global Catalogue of Microorganisms (GCM) 10K type strain sequencing project: providing services to taxonomists for standard genome sequencing and annotation.</title>
        <authorList>
            <consortium name="The Broad Institute Genomics Platform"/>
            <consortium name="The Broad Institute Genome Sequencing Center for Infectious Disease"/>
            <person name="Wu L."/>
            <person name="Ma J."/>
        </authorList>
    </citation>
    <scope>NUCLEOTIDE SEQUENCE [LARGE SCALE GENOMIC DNA]</scope>
    <source>
        <strain evidence="9">JCM 17979</strain>
    </source>
</reference>
<evidence type="ECO:0000256" key="6">
    <source>
        <dbReference type="SAM" id="MobiDB-lite"/>
    </source>
</evidence>
<accession>A0ABP9CRM4</accession>
<dbReference type="InterPro" id="IPR001584">
    <property type="entry name" value="Integrase_cat-core"/>
</dbReference>
<name>A0ABP9CRM4_9PSEU</name>
<evidence type="ECO:0000256" key="1">
    <source>
        <dbReference type="ARBA" id="ARBA00002190"/>
    </source>
</evidence>
<evidence type="ECO:0000256" key="4">
    <source>
        <dbReference type="ARBA" id="ARBA00023125"/>
    </source>
</evidence>
<dbReference type="PROSITE" id="PS01043">
    <property type="entry name" value="TRANSPOSASE_IS30"/>
    <property type="match status" value="1"/>
</dbReference>
<keyword evidence="4" id="KW-0238">DNA-binding</keyword>
<proteinExistence type="inferred from homology"/>
<gene>
    <name evidence="8" type="ORF">GCM10023200_60390</name>
</gene>